<dbReference type="Proteomes" id="UP001595841">
    <property type="component" value="Unassembled WGS sequence"/>
</dbReference>
<organism evidence="1 2">
    <name type="scientific">Flagellimonas marina</name>
    <dbReference type="NCBI Taxonomy" id="1775168"/>
    <lineage>
        <taxon>Bacteria</taxon>
        <taxon>Pseudomonadati</taxon>
        <taxon>Bacteroidota</taxon>
        <taxon>Flavobacteriia</taxon>
        <taxon>Flavobacteriales</taxon>
        <taxon>Flavobacteriaceae</taxon>
        <taxon>Flagellimonas</taxon>
    </lineage>
</organism>
<sequence>MKKIEVILPFLFVTFLMLSCGSDDSGGEVAADLQVIGIWDLSEVNISSAQDVNMDGTSSTNLMNELDCISGTILIDGDNVWTFEQTGISITTITGGQYFAQCSVNDVTGTGAWTANGNQITFQGSTTLGTLTLSGDRLTNLIDDDLPGIRSYVYVKRE</sequence>
<keyword evidence="2" id="KW-1185">Reference proteome</keyword>
<dbReference type="PROSITE" id="PS51257">
    <property type="entry name" value="PROKAR_LIPOPROTEIN"/>
    <property type="match status" value="1"/>
</dbReference>
<evidence type="ECO:0000313" key="2">
    <source>
        <dbReference type="Proteomes" id="UP001595841"/>
    </source>
</evidence>
<proteinExistence type="predicted"/>
<accession>A0ABV8PNP7</accession>
<evidence type="ECO:0008006" key="3">
    <source>
        <dbReference type="Google" id="ProtNLM"/>
    </source>
</evidence>
<reference evidence="2" key="1">
    <citation type="journal article" date="2019" name="Int. J. Syst. Evol. Microbiol.">
        <title>The Global Catalogue of Microorganisms (GCM) 10K type strain sequencing project: providing services to taxonomists for standard genome sequencing and annotation.</title>
        <authorList>
            <consortium name="The Broad Institute Genomics Platform"/>
            <consortium name="The Broad Institute Genome Sequencing Center for Infectious Disease"/>
            <person name="Wu L."/>
            <person name="Ma J."/>
        </authorList>
    </citation>
    <scope>NUCLEOTIDE SEQUENCE [LARGE SCALE GENOMIC DNA]</scope>
    <source>
        <strain evidence="2">CGMCC 1.15774</strain>
    </source>
</reference>
<protein>
    <recommendedName>
        <fullName evidence="3">Lipocalin-like domain-containing protein</fullName>
    </recommendedName>
</protein>
<name>A0ABV8PNP7_9FLAO</name>
<comment type="caution">
    <text evidence="1">The sequence shown here is derived from an EMBL/GenBank/DDBJ whole genome shotgun (WGS) entry which is preliminary data.</text>
</comment>
<dbReference type="EMBL" id="JBHSCL010000004">
    <property type="protein sequence ID" value="MFC4220231.1"/>
    <property type="molecule type" value="Genomic_DNA"/>
</dbReference>
<evidence type="ECO:0000313" key="1">
    <source>
        <dbReference type="EMBL" id="MFC4220231.1"/>
    </source>
</evidence>
<gene>
    <name evidence="1" type="ORF">ACFOWS_08805</name>
</gene>
<dbReference type="RefSeq" id="WP_379763616.1">
    <property type="nucleotide sequence ID" value="NZ_JBHSCL010000004.1"/>
</dbReference>